<proteinExistence type="inferred from homology"/>
<dbReference type="InterPro" id="IPR005225">
    <property type="entry name" value="Small_GTP-bd"/>
</dbReference>
<dbReference type="SUPFAM" id="SSF52540">
    <property type="entry name" value="P-loop containing nucleoside triphosphate hydrolases"/>
    <property type="match status" value="1"/>
</dbReference>
<dbReference type="PROSITE" id="PS51419">
    <property type="entry name" value="RAB"/>
    <property type="match status" value="1"/>
</dbReference>
<gene>
    <name evidence="5" type="ORF">E3P99_03760</name>
</gene>
<comment type="similarity">
    <text evidence="1">Belongs to the small GTPase superfamily. Rab family.</text>
</comment>
<dbReference type="SMART" id="SM00176">
    <property type="entry name" value="RAN"/>
    <property type="match status" value="1"/>
</dbReference>
<dbReference type="Proteomes" id="UP000310189">
    <property type="component" value="Unassembled WGS sequence"/>
</dbReference>
<dbReference type="InterPro" id="IPR037151">
    <property type="entry name" value="AlkB-like_sf"/>
</dbReference>
<name>A0A4T0FE68_9BASI</name>
<comment type="caution">
    <text evidence="5">The sequence shown here is derived from an EMBL/GenBank/DDBJ whole genome shotgun (WGS) entry which is preliminary data.</text>
</comment>
<evidence type="ECO:0000313" key="6">
    <source>
        <dbReference type="Proteomes" id="UP000310189"/>
    </source>
</evidence>
<dbReference type="AlphaFoldDB" id="A0A4T0FE68"/>
<keyword evidence="3" id="KW-0342">GTP-binding</keyword>
<reference evidence="5 6" key="1">
    <citation type="submission" date="2019-03" db="EMBL/GenBank/DDBJ databases">
        <title>Sequencing 23 genomes of Wallemia ichthyophaga.</title>
        <authorList>
            <person name="Gostincar C."/>
        </authorList>
    </citation>
    <scope>NUCLEOTIDE SEQUENCE [LARGE SCALE GENOMIC DNA]</scope>
    <source>
        <strain evidence="5 6">EXF-5753</strain>
    </source>
</reference>
<dbReference type="SMART" id="SM00175">
    <property type="entry name" value="RAB"/>
    <property type="match status" value="1"/>
</dbReference>
<dbReference type="PANTHER" id="PTHR47979">
    <property type="entry name" value="DRAB11-RELATED"/>
    <property type="match status" value="1"/>
</dbReference>
<dbReference type="InterPro" id="IPR027417">
    <property type="entry name" value="P-loop_NTPase"/>
</dbReference>
<dbReference type="CDD" id="cd00154">
    <property type="entry name" value="Rab"/>
    <property type="match status" value="1"/>
</dbReference>
<evidence type="ECO:0000256" key="1">
    <source>
        <dbReference type="ARBA" id="ARBA00006270"/>
    </source>
</evidence>
<dbReference type="FunFam" id="3.40.50.300:FF:001072">
    <property type="entry name" value="Rab family GTPase"/>
    <property type="match status" value="1"/>
</dbReference>
<protein>
    <recommendedName>
        <fullName evidence="4">Alpha-ketoglutarate-dependent dioxygenase AlkB-like domain-containing protein</fullName>
    </recommendedName>
</protein>
<sequence length="493" mass="56320">MFKRTLVRLSQAERLNLSNAGSSKLFDLRNVDKAALNSMDSEDLIIYPNFLNEKEQRTMLTQLLKKLDRVCGKPKRSQSLLSQQREQYKEGDLQRLFSHPDLYRWETSHFDNVITGYREANIRSMTVPNVETEDGVKGILERLYKCLYENATDYTREQAAKPPQNERLQDDDLSIPHWIQAHILQLSPKGAIQAHVDNEEAMGSTIMGLSLGESRQVEFENDKHGKFTAELPSGSVYLQRSKLRYEYKHSILQGQGRDQRLSFMLRRMHVIFERYHHHDMDNDLDNDINDIGWKYILKYCIIGDAGVGKSCLLLRFTDDKFFHNTSTTLGVEFGSRIIAVNSKDKVKVQCWDTAGSEQFRSITRSYFRGAAGCLLVYSVANRASFNNLEMWLDDVRRFADENLTVLVVGNKADIDSSQREVSTEEGINWAQERQLDFLEVSAKSGEQVDHAFDKSAKAILEKLNQGAFKPRGSSTSQGVLSLNQLSNRTSGCC</sequence>
<dbReference type="OrthoDB" id="28127at2759"/>
<dbReference type="SMART" id="SM00173">
    <property type="entry name" value="RAS"/>
    <property type="match status" value="1"/>
</dbReference>
<evidence type="ECO:0000313" key="5">
    <source>
        <dbReference type="EMBL" id="TIA86189.1"/>
    </source>
</evidence>
<evidence type="ECO:0000259" key="4">
    <source>
        <dbReference type="Pfam" id="PF13532"/>
    </source>
</evidence>
<dbReference type="NCBIfam" id="TIGR00231">
    <property type="entry name" value="small_GTP"/>
    <property type="match status" value="1"/>
</dbReference>
<dbReference type="SMART" id="SM00174">
    <property type="entry name" value="RHO"/>
    <property type="match status" value="1"/>
</dbReference>
<keyword evidence="2" id="KW-0547">Nucleotide-binding</keyword>
<dbReference type="PROSITE" id="PS51420">
    <property type="entry name" value="RHO"/>
    <property type="match status" value="1"/>
</dbReference>
<dbReference type="Gene3D" id="2.60.120.590">
    <property type="entry name" value="Alpha-ketoglutarate-dependent dioxygenase AlkB-like"/>
    <property type="match status" value="1"/>
</dbReference>
<feature type="domain" description="Alpha-ketoglutarate-dependent dioxygenase AlkB-like" evidence="4">
    <location>
        <begin position="44"/>
        <end position="255"/>
    </location>
</feature>
<keyword evidence="6" id="KW-1185">Reference proteome</keyword>
<dbReference type="EMBL" id="SPNW01000087">
    <property type="protein sequence ID" value="TIA86189.1"/>
    <property type="molecule type" value="Genomic_DNA"/>
</dbReference>
<evidence type="ECO:0000256" key="3">
    <source>
        <dbReference type="ARBA" id="ARBA00023134"/>
    </source>
</evidence>
<dbReference type="Gene3D" id="3.40.50.300">
    <property type="entry name" value="P-loop containing nucleotide triphosphate hydrolases"/>
    <property type="match status" value="1"/>
</dbReference>
<dbReference type="InterPro" id="IPR050209">
    <property type="entry name" value="Rab_GTPases_membrane_traffic"/>
</dbReference>
<dbReference type="GO" id="GO:0003924">
    <property type="term" value="F:GTPase activity"/>
    <property type="evidence" value="ECO:0007669"/>
    <property type="project" value="InterPro"/>
</dbReference>
<dbReference type="GO" id="GO:0005525">
    <property type="term" value="F:GTP binding"/>
    <property type="evidence" value="ECO:0007669"/>
    <property type="project" value="UniProtKB-KW"/>
</dbReference>
<dbReference type="PROSITE" id="PS51421">
    <property type="entry name" value="RAS"/>
    <property type="match status" value="1"/>
</dbReference>
<evidence type="ECO:0000256" key="2">
    <source>
        <dbReference type="ARBA" id="ARBA00022741"/>
    </source>
</evidence>
<dbReference type="Pfam" id="PF00071">
    <property type="entry name" value="Ras"/>
    <property type="match status" value="1"/>
</dbReference>
<dbReference type="InterPro" id="IPR027450">
    <property type="entry name" value="AlkB-like"/>
</dbReference>
<dbReference type="SUPFAM" id="SSF51197">
    <property type="entry name" value="Clavaminate synthase-like"/>
    <property type="match status" value="1"/>
</dbReference>
<dbReference type="InterPro" id="IPR001806">
    <property type="entry name" value="Small_GTPase"/>
</dbReference>
<accession>A0A4T0FE68</accession>
<dbReference type="PRINTS" id="PR00449">
    <property type="entry name" value="RASTRNSFRMNG"/>
</dbReference>
<dbReference type="Pfam" id="PF13532">
    <property type="entry name" value="2OG-FeII_Oxy_2"/>
    <property type="match status" value="1"/>
</dbReference>
<organism evidence="5 6">
    <name type="scientific">Wallemia hederae</name>
    <dbReference type="NCBI Taxonomy" id="1540922"/>
    <lineage>
        <taxon>Eukaryota</taxon>
        <taxon>Fungi</taxon>
        <taxon>Dikarya</taxon>
        <taxon>Basidiomycota</taxon>
        <taxon>Wallemiomycotina</taxon>
        <taxon>Wallemiomycetes</taxon>
        <taxon>Wallemiales</taxon>
        <taxon>Wallemiaceae</taxon>
        <taxon>Wallemia</taxon>
    </lineage>
</organism>